<name>A0A097AR88_THEKI</name>
<dbReference type="eggNOG" id="ENOG502ZUGU">
    <property type="taxonomic scope" value="Bacteria"/>
</dbReference>
<evidence type="ECO:0000313" key="1">
    <source>
        <dbReference type="EMBL" id="AIS52330.1"/>
    </source>
</evidence>
<evidence type="ECO:0000313" key="2">
    <source>
        <dbReference type="Proteomes" id="UP000029669"/>
    </source>
</evidence>
<reference evidence="2" key="1">
    <citation type="journal article" date="2015" name="Genome Announc.">
        <title>Whole-Genome Sequences of 80 Environmental and Clinical Isolates of Burkholderia pseudomallei.</title>
        <authorList>
            <person name="Johnson S.L."/>
            <person name="Baker A.L."/>
            <person name="Chain P.S."/>
            <person name="Currie B.J."/>
            <person name="Daligault H.E."/>
            <person name="Davenport K.W."/>
            <person name="Davis C.B."/>
            <person name="Inglis T.J."/>
            <person name="Kaestli M."/>
            <person name="Koren S."/>
            <person name="Mayo M."/>
            <person name="Merritt A.J."/>
            <person name="Price E.P."/>
            <person name="Sarovich D.S."/>
            <person name="Warner J."/>
            <person name="Rosovitz M.J."/>
        </authorList>
    </citation>
    <scope>NUCLEOTIDE SEQUENCE [LARGE SCALE GENOMIC DNA]</scope>
    <source>
        <strain evidence="2">DSM 2030</strain>
    </source>
</reference>
<proteinExistence type="predicted"/>
<accession>A0A097AR88</accession>
<dbReference type="HOGENOM" id="CLU_213982_0_0_9"/>
<dbReference type="STRING" id="2325.TKV_c11590"/>
<dbReference type="KEGG" id="tki:TKV_c11590"/>
<dbReference type="EMBL" id="CP009170">
    <property type="protein sequence ID" value="AIS52330.1"/>
    <property type="molecule type" value="Genomic_DNA"/>
</dbReference>
<dbReference type="Proteomes" id="UP000029669">
    <property type="component" value="Chromosome"/>
</dbReference>
<protein>
    <submittedName>
        <fullName evidence="1">Uncharacterized protein</fullName>
    </submittedName>
</protein>
<dbReference type="AlphaFoldDB" id="A0A097AR88"/>
<gene>
    <name evidence="1" type="ORF">TKV_c11590</name>
</gene>
<keyword evidence="2" id="KW-1185">Reference proteome</keyword>
<organism evidence="1 2">
    <name type="scientific">Thermoanaerobacter kivui</name>
    <name type="common">Acetogenium kivui</name>
    <dbReference type="NCBI Taxonomy" id="2325"/>
    <lineage>
        <taxon>Bacteria</taxon>
        <taxon>Bacillati</taxon>
        <taxon>Bacillota</taxon>
        <taxon>Clostridia</taxon>
        <taxon>Thermoanaerobacterales</taxon>
        <taxon>Thermoanaerobacteraceae</taxon>
        <taxon>Thermoanaerobacter</taxon>
    </lineage>
</organism>
<dbReference type="RefSeq" id="WP_173402330.1">
    <property type="nucleotide sequence ID" value="NZ_CP009170.1"/>
</dbReference>
<sequence length="53" mass="6459">MSRDKYIKGFLAGMLATAYIIPKIDMKKYRRYKDMVEKNMSKMWRIINKVKVR</sequence>